<sequence length="66" mass="7452">MEAPVSCSFIFSSSHFQITPQLFLHPPPPPPPPCQNNPAGVEDHHPIQLQLQHPPFAQFVSKRWKS</sequence>
<proteinExistence type="predicted"/>
<keyword evidence="2" id="KW-1185">Reference proteome</keyword>
<dbReference type="EMBL" id="JAUHHV010000001">
    <property type="protein sequence ID" value="KAK1435212.1"/>
    <property type="molecule type" value="Genomic_DNA"/>
</dbReference>
<accession>A0AAD8P7Q2</accession>
<evidence type="ECO:0000313" key="1">
    <source>
        <dbReference type="EMBL" id="KAK1435212.1"/>
    </source>
</evidence>
<gene>
    <name evidence="1" type="ORF">QVD17_00973</name>
</gene>
<name>A0AAD8P7Q2_TARER</name>
<protein>
    <submittedName>
        <fullName evidence="1">Uncharacterized protein</fullName>
    </submittedName>
</protein>
<comment type="caution">
    <text evidence="1">The sequence shown here is derived from an EMBL/GenBank/DDBJ whole genome shotgun (WGS) entry which is preliminary data.</text>
</comment>
<organism evidence="1 2">
    <name type="scientific">Tagetes erecta</name>
    <name type="common">African marigold</name>
    <dbReference type="NCBI Taxonomy" id="13708"/>
    <lineage>
        <taxon>Eukaryota</taxon>
        <taxon>Viridiplantae</taxon>
        <taxon>Streptophyta</taxon>
        <taxon>Embryophyta</taxon>
        <taxon>Tracheophyta</taxon>
        <taxon>Spermatophyta</taxon>
        <taxon>Magnoliopsida</taxon>
        <taxon>eudicotyledons</taxon>
        <taxon>Gunneridae</taxon>
        <taxon>Pentapetalae</taxon>
        <taxon>asterids</taxon>
        <taxon>campanulids</taxon>
        <taxon>Asterales</taxon>
        <taxon>Asteraceae</taxon>
        <taxon>Asteroideae</taxon>
        <taxon>Heliantheae alliance</taxon>
        <taxon>Tageteae</taxon>
        <taxon>Tagetes</taxon>
    </lineage>
</organism>
<reference evidence="1" key="1">
    <citation type="journal article" date="2023" name="bioRxiv">
        <title>Improved chromosome-level genome assembly for marigold (Tagetes erecta).</title>
        <authorList>
            <person name="Jiang F."/>
            <person name="Yuan L."/>
            <person name="Wang S."/>
            <person name="Wang H."/>
            <person name="Xu D."/>
            <person name="Wang A."/>
            <person name="Fan W."/>
        </authorList>
    </citation>
    <scope>NUCLEOTIDE SEQUENCE</scope>
    <source>
        <strain evidence="1">WSJ</strain>
        <tissue evidence="1">Leaf</tissue>
    </source>
</reference>
<dbReference type="Proteomes" id="UP001229421">
    <property type="component" value="Unassembled WGS sequence"/>
</dbReference>
<evidence type="ECO:0000313" key="2">
    <source>
        <dbReference type="Proteomes" id="UP001229421"/>
    </source>
</evidence>
<dbReference type="AlphaFoldDB" id="A0AAD8P7Q2"/>